<name>A0A0A9BVI1_ARUDO</name>
<protein>
    <submittedName>
        <fullName evidence="1">Uncharacterized protein</fullName>
    </submittedName>
</protein>
<dbReference type="EMBL" id="GBRH01234613">
    <property type="protein sequence ID" value="JAD63282.1"/>
    <property type="molecule type" value="Transcribed_RNA"/>
</dbReference>
<organism evidence="1">
    <name type="scientific">Arundo donax</name>
    <name type="common">Giant reed</name>
    <name type="synonym">Donax arundinaceus</name>
    <dbReference type="NCBI Taxonomy" id="35708"/>
    <lineage>
        <taxon>Eukaryota</taxon>
        <taxon>Viridiplantae</taxon>
        <taxon>Streptophyta</taxon>
        <taxon>Embryophyta</taxon>
        <taxon>Tracheophyta</taxon>
        <taxon>Spermatophyta</taxon>
        <taxon>Magnoliopsida</taxon>
        <taxon>Liliopsida</taxon>
        <taxon>Poales</taxon>
        <taxon>Poaceae</taxon>
        <taxon>PACMAD clade</taxon>
        <taxon>Arundinoideae</taxon>
        <taxon>Arundineae</taxon>
        <taxon>Arundo</taxon>
    </lineage>
</organism>
<reference evidence="1" key="1">
    <citation type="submission" date="2014-09" db="EMBL/GenBank/DDBJ databases">
        <authorList>
            <person name="Magalhaes I.L.F."/>
            <person name="Oliveira U."/>
            <person name="Santos F.R."/>
            <person name="Vidigal T.H.D.A."/>
            <person name="Brescovit A.D."/>
            <person name="Santos A.J."/>
        </authorList>
    </citation>
    <scope>NUCLEOTIDE SEQUENCE</scope>
    <source>
        <tissue evidence="1">Shoot tissue taken approximately 20 cm above the soil surface</tissue>
    </source>
</reference>
<reference evidence="1" key="2">
    <citation type="journal article" date="2015" name="Data Brief">
        <title>Shoot transcriptome of the giant reed, Arundo donax.</title>
        <authorList>
            <person name="Barrero R.A."/>
            <person name="Guerrero F.D."/>
            <person name="Moolhuijzen P."/>
            <person name="Goolsby J.A."/>
            <person name="Tidwell J."/>
            <person name="Bellgard S.E."/>
            <person name="Bellgard M.I."/>
        </authorList>
    </citation>
    <scope>NUCLEOTIDE SEQUENCE</scope>
    <source>
        <tissue evidence="1">Shoot tissue taken approximately 20 cm above the soil surface</tissue>
    </source>
</reference>
<accession>A0A0A9BVI1</accession>
<proteinExistence type="predicted"/>
<evidence type="ECO:0000313" key="1">
    <source>
        <dbReference type="EMBL" id="JAD63282.1"/>
    </source>
</evidence>
<sequence>MCALFPLFPKLSRDKHGNEGQGQLIVSIFFLHLFKKYCKISNNYAPFPSLSLYLLLVYFQNTSACFM</sequence>
<dbReference type="AlphaFoldDB" id="A0A0A9BVI1"/>